<feature type="domain" description="Helicase C-terminal" evidence="2">
    <location>
        <begin position="77"/>
        <end position="225"/>
    </location>
</feature>
<protein>
    <recommendedName>
        <fullName evidence="2">Helicase C-terminal domain-containing protein</fullName>
    </recommendedName>
</protein>
<feature type="compositionally biased region" description="Basic and acidic residues" evidence="1">
    <location>
        <begin position="287"/>
        <end position="316"/>
    </location>
</feature>
<dbReference type="InterPro" id="IPR027417">
    <property type="entry name" value="P-loop_NTPase"/>
</dbReference>
<name>A0A7S1Q2P5_ALECA</name>
<accession>A0A7S1Q2P5</accession>
<organism evidence="3">
    <name type="scientific">Alexandrium catenella</name>
    <name type="common">Red tide dinoflagellate</name>
    <name type="synonym">Gonyaulax catenella</name>
    <dbReference type="NCBI Taxonomy" id="2925"/>
    <lineage>
        <taxon>Eukaryota</taxon>
        <taxon>Sar</taxon>
        <taxon>Alveolata</taxon>
        <taxon>Dinophyceae</taxon>
        <taxon>Gonyaulacales</taxon>
        <taxon>Pyrocystaceae</taxon>
        <taxon>Alexandrium</taxon>
    </lineage>
</organism>
<feature type="region of interest" description="Disordered" evidence="1">
    <location>
        <begin position="262"/>
        <end position="337"/>
    </location>
</feature>
<evidence type="ECO:0000256" key="1">
    <source>
        <dbReference type="SAM" id="MobiDB-lite"/>
    </source>
</evidence>
<dbReference type="Gene3D" id="3.40.50.300">
    <property type="entry name" value="P-loop containing nucleotide triphosphate hydrolases"/>
    <property type="match status" value="1"/>
</dbReference>
<evidence type="ECO:0000259" key="2">
    <source>
        <dbReference type="PROSITE" id="PS51194"/>
    </source>
</evidence>
<reference evidence="3" key="1">
    <citation type="submission" date="2021-01" db="EMBL/GenBank/DDBJ databases">
        <authorList>
            <person name="Corre E."/>
            <person name="Pelletier E."/>
            <person name="Niang G."/>
            <person name="Scheremetjew M."/>
            <person name="Finn R."/>
            <person name="Kale V."/>
            <person name="Holt S."/>
            <person name="Cochrane G."/>
            <person name="Meng A."/>
            <person name="Brown T."/>
            <person name="Cohen L."/>
        </authorList>
    </citation>
    <scope>NUCLEOTIDE SEQUENCE</scope>
    <source>
        <strain evidence="3">OF101</strain>
    </source>
</reference>
<dbReference type="PROSITE" id="PS51194">
    <property type="entry name" value="HELICASE_CTER"/>
    <property type="match status" value="1"/>
</dbReference>
<dbReference type="AlphaFoldDB" id="A0A7S1Q2P5"/>
<proteinExistence type="predicted"/>
<dbReference type="PANTHER" id="PTHR47958">
    <property type="entry name" value="ATP-DEPENDENT RNA HELICASE DBP3"/>
    <property type="match status" value="1"/>
</dbReference>
<dbReference type="SMART" id="SM00490">
    <property type="entry name" value="HELICc"/>
    <property type="match status" value="1"/>
</dbReference>
<dbReference type="SUPFAM" id="SSF52540">
    <property type="entry name" value="P-loop containing nucleoside triphosphate hydrolases"/>
    <property type="match status" value="1"/>
</dbReference>
<sequence length="337" mass="38348">MPSQGTKSTRMLVARWMPHALRALPRPDLLHRNHPMVHQSWRYMPDGFDAKVELLVDYLKQYSDERQMKVNKNKKNSPKMTMWRVSQKTLVYCNTGAMAAQLAEILATTHHFTKVGLFVSAIGNDERRERMRMLRDGRIRLMVCTDILSRGIDLPDIERIIQFDFSRNIVGHLHRIGRVSRAGTRGYALNMYDDDEQGGRAIAEAVQEIGSQPLDGLFSRNRGFKKGLRRTEAFRQMLLAQGLPLPPHLQDGSETEPTALLSENGEAGSEQKPVPSLLEALDGTEESFERTDEEKDEEFVKVIKDLDESRQQREDSPAEEAEEEEGGSMDKAKGSKR</sequence>
<dbReference type="InterPro" id="IPR001650">
    <property type="entry name" value="Helicase_C-like"/>
</dbReference>
<evidence type="ECO:0000313" key="3">
    <source>
        <dbReference type="EMBL" id="CAD9112959.1"/>
    </source>
</evidence>
<feature type="compositionally biased region" description="Acidic residues" evidence="1">
    <location>
        <begin position="317"/>
        <end position="327"/>
    </location>
</feature>
<feature type="compositionally biased region" description="Basic and acidic residues" evidence="1">
    <location>
        <begin position="328"/>
        <end position="337"/>
    </location>
</feature>
<dbReference type="Pfam" id="PF00271">
    <property type="entry name" value="Helicase_C"/>
    <property type="match status" value="1"/>
</dbReference>
<dbReference type="EMBL" id="HBGE01022160">
    <property type="protein sequence ID" value="CAD9112959.1"/>
    <property type="molecule type" value="Transcribed_RNA"/>
</dbReference>
<gene>
    <name evidence="3" type="ORF">ACAT0790_LOCUS13407</name>
</gene>